<dbReference type="EMBL" id="LN885086">
    <property type="protein sequence ID" value="CUQ66049.1"/>
    <property type="molecule type" value="Genomic_DNA"/>
</dbReference>
<proteinExistence type="predicted"/>
<dbReference type="RefSeq" id="WP_062483814.1">
    <property type="nucleotide sequence ID" value="NZ_LN885086.1"/>
</dbReference>
<reference evidence="3" key="1">
    <citation type="submission" date="2015-09" db="EMBL/GenBank/DDBJ databases">
        <authorList>
            <person name="Daims H."/>
        </authorList>
    </citation>
    <scope>NUCLEOTIDE SEQUENCE [LARGE SCALE GENOMIC DNA]</scope>
</reference>
<gene>
    <name evidence="2" type="ORF">NITINOP_1074</name>
</gene>
<sequence>MKARLWMMIMGSLTLISTGCATTGQDGMSAQEHGPPTSIYSILDTTALVYSDPAAGSPINDHPLRWVGFLGHPFGHAVDYGINRPLYVLGSGSPYLFGYTAEDAMEHSQRR</sequence>
<evidence type="ECO:0000313" key="3">
    <source>
        <dbReference type="Proteomes" id="UP000066284"/>
    </source>
</evidence>
<evidence type="ECO:0000313" key="2">
    <source>
        <dbReference type="EMBL" id="CUQ66049.1"/>
    </source>
</evidence>
<dbReference type="KEGG" id="nio:NITINOP_1074"/>
<keyword evidence="3" id="KW-1185">Reference proteome</keyword>
<evidence type="ECO:0000256" key="1">
    <source>
        <dbReference type="SAM" id="SignalP"/>
    </source>
</evidence>
<dbReference type="OrthoDB" id="9797407at2"/>
<dbReference type="PROSITE" id="PS51257">
    <property type="entry name" value="PROKAR_LIPOPROTEIN"/>
    <property type="match status" value="1"/>
</dbReference>
<organism evidence="2 3">
    <name type="scientific">Candidatus Nitrospira inopinata</name>
    <dbReference type="NCBI Taxonomy" id="1715989"/>
    <lineage>
        <taxon>Bacteria</taxon>
        <taxon>Pseudomonadati</taxon>
        <taxon>Nitrospirota</taxon>
        <taxon>Nitrospiria</taxon>
        <taxon>Nitrospirales</taxon>
        <taxon>Nitrospiraceae</taxon>
        <taxon>Nitrospira</taxon>
    </lineage>
</organism>
<dbReference type="AlphaFoldDB" id="A0A0S4KNL6"/>
<name>A0A0S4KNL6_9BACT</name>
<keyword evidence="1" id="KW-0732">Signal</keyword>
<protein>
    <recommendedName>
        <fullName evidence="4">Lipoprotein</fullName>
    </recommendedName>
</protein>
<evidence type="ECO:0008006" key="4">
    <source>
        <dbReference type="Google" id="ProtNLM"/>
    </source>
</evidence>
<dbReference type="Proteomes" id="UP000066284">
    <property type="component" value="Chromosome 1"/>
</dbReference>
<feature type="signal peptide" evidence="1">
    <location>
        <begin position="1"/>
        <end position="21"/>
    </location>
</feature>
<accession>A0A0S4KNL6</accession>
<feature type="chain" id="PRO_5006623441" description="Lipoprotein" evidence="1">
    <location>
        <begin position="22"/>
        <end position="111"/>
    </location>
</feature>